<dbReference type="PANTHER" id="PTHR47182">
    <property type="entry name" value="CELL WALL ALPHA-1,3-GLUCAN SYNTHASE AGS1-RELATED"/>
    <property type="match status" value="1"/>
</dbReference>
<dbReference type="Pfam" id="PF00534">
    <property type="entry name" value="Glycos_transf_1"/>
    <property type="match status" value="1"/>
</dbReference>
<evidence type="ECO:0000313" key="6">
    <source>
        <dbReference type="EMBL" id="KAA1072156.1"/>
    </source>
</evidence>
<name>A0A5B0M731_PUCGR</name>
<dbReference type="GO" id="GO:0047657">
    <property type="term" value="F:alpha-1,3-glucan synthase activity"/>
    <property type="evidence" value="ECO:0007669"/>
    <property type="project" value="UniProtKB-EC"/>
</dbReference>
<dbReference type="SUPFAM" id="SSF53756">
    <property type="entry name" value="UDP-Glycosyltransferase/glycogen phosphorylase"/>
    <property type="match status" value="1"/>
</dbReference>
<evidence type="ECO:0000256" key="3">
    <source>
        <dbReference type="ARBA" id="ARBA00022676"/>
    </source>
</evidence>
<dbReference type="EMBL" id="VSWC01000170">
    <property type="protein sequence ID" value="KAA1072156.1"/>
    <property type="molecule type" value="Genomic_DNA"/>
</dbReference>
<dbReference type="GO" id="GO:0070600">
    <property type="term" value="P:fungal-type cell wall (1-&gt;3)-alpha-glucan biosynthetic process"/>
    <property type="evidence" value="ECO:0007669"/>
    <property type="project" value="TreeGrafter"/>
</dbReference>
<evidence type="ECO:0000256" key="1">
    <source>
        <dbReference type="ARBA" id="ARBA00006122"/>
    </source>
</evidence>
<dbReference type="GO" id="GO:0009277">
    <property type="term" value="C:fungal-type cell wall"/>
    <property type="evidence" value="ECO:0007669"/>
    <property type="project" value="TreeGrafter"/>
</dbReference>
<dbReference type="FunFam" id="3.40.50.2000:FF:000052">
    <property type="entry name" value="Alpha-1,3-glucan synthase Ags2"/>
    <property type="match status" value="1"/>
</dbReference>
<dbReference type="InterPro" id="IPR058655">
    <property type="entry name" value="Mok11-14/Ags1-like"/>
</dbReference>
<dbReference type="EC" id="2.4.1.183" evidence="2"/>
<keyword evidence="7" id="KW-1185">Reference proteome</keyword>
<comment type="similarity">
    <text evidence="1">Belongs to the glycosyltransferase group 1 family.</text>
</comment>
<dbReference type="PANTHER" id="PTHR47182:SF2">
    <property type="entry name" value="CELL WALL ALPHA-1,3-GLUCAN SYNTHASE AGS1"/>
    <property type="match status" value="1"/>
</dbReference>
<dbReference type="Proteomes" id="UP000324748">
    <property type="component" value="Unassembled WGS sequence"/>
</dbReference>
<keyword evidence="3" id="KW-0808">Transferase</keyword>
<keyword evidence="3" id="KW-0328">Glycosyltransferase</keyword>
<dbReference type="AlphaFoldDB" id="A0A5B0M731"/>
<comment type="caution">
    <text evidence="6">The sequence shown here is derived from an EMBL/GenBank/DDBJ whole genome shotgun (WGS) entry which is preliminary data.</text>
</comment>
<evidence type="ECO:0000313" key="7">
    <source>
        <dbReference type="Proteomes" id="UP000324748"/>
    </source>
</evidence>
<dbReference type="Gene3D" id="3.40.50.2000">
    <property type="entry name" value="Glycogen Phosphorylase B"/>
    <property type="match status" value="1"/>
</dbReference>
<dbReference type="InterPro" id="IPR001296">
    <property type="entry name" value="Glyco_trans_1"/>
</dbReference>
<evidence type="ECO:0000256" key="4">
    <source>
        <dbReference type="ARBA" id="ARBA00048960"/>
    </source>
</evidence>
<organism evidence="6 7">
    <name type="scientific">Puccinia graminis f. sp. tritici</name>
    <dbReference type="NCBI Taxonomy" id="56615"/>
    <lineage>
        <taxon>Eukaryota</taxon>
        <taxon>Fungi</taxon>
        <taxon>Dikarya</taxon>
        <taxon>Basidiomycota</taxon>
        <taxon>Pucciniomycotina</taxon>
        <taxon>Pucciniomycetes</taxon>
        <taxon>Pucciniales</taxon>
        <taxon>Pucciniaceae</taxon>
        <taxon>Puccinia</taxon>
    </lineage>
</organism>
<gene>
    <name evidence="6" type="primary">AGS1_10</name>
    <name evidence="6" type="ORF">PGT21_029024</name>
</gene>
<evidence type="ECO:0000256" key="2">
    <source>
        <dbReference type="ARBA" id="ARBA00012688"/>
    </source>
</evidence>
<proteinExistence type="inferred from homology"/>
<evidence type="ECO:0000259" key="5">
    <source>
        <dbReference type="Pfam" id="PF00534"/>
    </source>
</evidence>
<feature type="domain" description="Glycosyl transferase family 1" evidence="5">
    <location>
        <begin position="143"/>
        <end position="245"/>
    </location>
</feature>
<protein>
    <recommendedName>
        <fullName evidence="2">alpha-1,3-glucan synthase</fullName>
        <ecNumber evidence="2">2.4.1.183</ecNumber>
    </recommendedName>
</protein>
<comment type="catalytic activity">
    <reaction evidence="4">
        <text>[(1-&gt;3)-alpha-D-glucosyl](n) + UDP-alpha-D-glucose = [(1-&gt;3)-alpha-D-glucosyl](n+1) + UDP + H(+)</text>
        <dbReference type="Rhea" id="RHEA:19749"/>
        <dbReference type="Rhea" id="RHEA-COMP:11150"/>
        <dbReference type="Rhea" id="RHEA-COMP:11151"/>
        <dbReference type="ChEBI" id="CHEBI:15378"/>
        <dbReference type="ChEBI" id="CHEBI:28100"/>
        <dbReference type="ChEBI" id="CHEBI:58223"/>
        <dbReference type="ChEBI" id="CHEBI:58885"/>
        <dbReference type="EC" id="2.4.1.183"/>
    </reaction>
</comment>
<sequence length="326" mass="36245">MVLPVCLSLHNAEFQGLWPLRTKEEADEVCRAFNLSKDICTKYVQFGNVFNLLHAAASFISHHQKSVGVAGVSDKYGKRSWARYPALWTLKTIDSLPNPDPTDIEALDAAPRNMKDVTVDEAAEAQRPEDKRKTQEWAGLHQDPKAQLFVFVGRWSLQKGVDLIADVFTTILEKRSDVQLVAVGPVVDLYGRFAAAKLARLMELHPGRVFSKPEFTALPPFIFSGGDFALIPSRDEPFGLVAVEFGRKGALGVGSRLGGLGLMPGWWFPVESDSTAHMHSQFAKTIKAALKSTNEERAVLRARSALQRFPVLEWRSRMENIAPALY</sequence>
<accession>A0A5B0M731</accession>
<dbReference type="OrthoDB" id="512920at2759"/>
<reference evidence="6 7" key="1">
    <citation type="submission" date="2019-05" db="EMBL/GenBank/DDBJ databases">
        <title>Emergence of the Ug99 lineage of the wheat stem rust pathogen through somatic hybridization.</title>
        <authorList>
            <person name="Li F."/>
            <person name="Upadhyaya N.M."/>
            <person name="Sperschneider J."/>
            <person name="Matny O."/>
            <person name="Nguyen-Phuc H."/>
            <person name="Mago R."/>
            <person name="Raley C."/>
            <person name="Miller M.E."/>
            <person name="Silverstein K.A.T."/>
            <person name="Henningsen E."/>
            <person name="Hirsch C.D."/>
            <person name="Visser B."/>
            <person name="Pretorius Z.A."/>
            <person name="Steffenson B.J."/>
            <person name="Schwessinger B."/>
            <person name="Dodds P.N."/>
            <person name="Figueroa M."/>
        </authorList>
    </citation>
    <scope>NUCLEOTIDE SEQUENCE [LARGE SCALE GENOMIC DNA]</scope>
    <source>
        <strain evidence="6">21-0</strain>
    </source>
</reference>